<accession>A0A1H9R5B0</accession>
<dbReference type="PANTHER" id="PTHR37418">
    <property type="entry name" value="3-KETO-5-AMINOHEXANOATE CLEAVAGE ENZYME-RELATED"/>
    <property type="match status" value="1"/>
</dbReference>
<name>A0A1H9R5B0_9BACI</name>
<keyword evidence="6" id="KW-1185">Reference proteome</keyword>
<dbReference type="GO" id="GO:0043720">
    <property type="term" value="F:3-keto-5-aminohexanoate cleavage activity"/>
    <property type="evidence" value="ECO:0007669"/>
    <property type="project" value="InterPro"/>
</dbReference>
<gene>
    <name evidence="5" type="ORF">SAMN05444126_10433</name>
</gene>
<dbReference type="OrthoDB" id="63399at2"/>
<dbReference type="AlphaFoldDB" id="A0A1H9R5B0"/>
<protein>
    <submittedName>
        <fullName evidence="5">Uncharacterized conserved protein, DUF849 family</fullName>
    </submittedName>
</protein>
<reference evidence="6" key="1">
    <citation type="submission" date="2016-10" db="EMBL/GenBank/DDBJ databases">
        <authorList>
            <person name="de Groot N.N."/>
        </authorList>
    </citation>
    <scope>NUCLEOTIDE SEQUENCE [LARGE SCALE GENOMIC DNA]</scope>
    <source>
        <strain evidence="6">10nlg</strain>
    </source>
</reference>
<dbReference type="Proteomes" id="UP000199318">
    <property type="component" value="Unassembled WGS sequence"/>
</dbReference>
<dbReference type="PANTHER" id="PTHR37418:SF2">
    <property type="entry name" value="3-KETO-5-AMINOHEXANOATE CLEAVAGE ENZYME"/>
    <property type="match status" value="1"/>
</dbReference>
<keyword evidence="2" id="KW-0808">Transferase</keyword>
<dbReference type="GO" id="GO:0046872">
    <property type="term" value="F:metal ion binding"/>
    <property type="evidence" value="ECO:0007669"/>
    <property type="project" value="UniProtKB-KW"/>
</dbReference>
<evidence type="ECO:0000256" key="3">
    <source>
        <dbReference type="ARBA" id="ARBA00022723"/>
    </source>
</evidence>
<dbReference type="Pfam" id="PF05853">
    <property type="entry name" value="BKACE"/>
    <property type="match status" value="1"/>
</dbReference>
<dbReference type="InterPro" id="IPR008567">
    <property type="entry name" value="BKACE"/>
</dbReference>
<evidence type="ECO:0000256" key="2">
    <source>
        <dbReference type="ARBA" id="ARBA00022679"/>
    </source>
</evidence>
<dbReference type="Gene3D" id="3.20.20.70">
    <property type="entry name" value="Aldolase class I"/>
    <property type="match status" value="1"/>
</dbReference>
<sequence length="296" mass="31743">MSNNIMLTAAVTGAGDTTEKNPHVPVTPKEIADSAIAAAKAGATVAHVHARDPQTAGVSHELDHYREIVDRIREADTDVIINITSGGGGDFIPSLDTPAAGGRGTDIQTPQQRHGPVGELLPEMCTLDCGSVNFGEMIYMSPTEWLKEQAQLVKDAGVKPELECFDTGHIRFANQLINEGLIDGTPMYQFCLGIPWGAAADAETISYMKSRIQTGAHWSAFGIGREQFPIAMQTALMGGNVRVGLEDNIYLKKGVLATNEALVDKMATMLRANNIGIMSPAEARDVYGLRQPNGRN</sequence>
<evidence type="ECO:0000313" key="5">
    <source>
        <dbReference type="EMBL" id="SER67870.1"/>
    </source>
</evidence>
<evidence type="ECO:0000256" key="1">
    <source>
        <dbReference type="ARBA" id="ARBA00001947"/>
    </source>
</evidence>
<dbReference type="EMBL" id="FOGV01000004">
    <property type="protein sequence ID" value="SER67870.1"/>
    <property type="molecule type" value="Genomic_DNA"/>
</dbReference>
<organism evidence="5 6">
    <name type="scientific">Salisediminibacterium halotolerans</name>
    <dbReference type="NCBI Taxonomy" id="517425"/>
    <lineage>
        <taxon>Bacteria</taxon>
        <taxon>Bacillati</taxon>
        <taxon>Bacillota</taxon>
        <taxon>Bacilli</taxon>
        <taxon>Bacillales</taxon>
        <taxon>Bacillaceae</taxon>
        <taxon>Salisediminibacterium</taxon>
    </lineage>
</organism>
<keyword evidence="4" id="KW-0862">Zinc</keyword>
<proteinExistence type="predicted"/>
<dbReference type="RefSeq" id="WP_093072062.1">
    <property type="nucleotide sequence ID" value="NZ_FOGV01000004.1"/>
</dbReference>
<evidence type="ECO:0000313" key="6">
    <source>
        <dbReference type="Proteomes" id="UP000199318"/>
    </source>
</evidence>
<dbReference type="STRING" id="1464123.SAMN05444126_10433"/>
<keyword evidence="3" id="KW-0479">Metal-binding</keyword>
<comment type="cofactor">
    <cofactor evidence="1">
        <name>Zn(2+)</name>
        <dbReference type="ChEBI" id="CHEBI:29105"/>
    </cofactor>
</comment>
<dbReference type="InterPro" id="IPR013785">
    <property type="entry name" value="Aldolase_TIM"/>
</dbReference>
<comment type="caution">
    <text evidence="5">The sequence shown here is derived from an EMBL/GenBank/DDBJ whole genome shotgun (WGS) entry which is preliminary data.</text>
</comment>
<evidence type="ECO:0000256" key="4">
    <source>
        <dbReference type="ARBA" id="ARBA00022833"/>
    </source>
</evidence>